<dbReference type="Pfam" id="PF07969">
    <property type="entry name" value="Amidohydro_3"/>
    <property type="match status" value="1"/>
</dbReference>
<sequence>MKLSNARIVGDDASRRVDVFIDGGRIAAIEEHNTVPAQIRNDAPARASDDVVDLDGRWIMPGLWDQHVHSSMWAQQSQRLDLSHTTSATEVAVTIATSVLPHSDGLIVGQGFRDALWPDQPTRALLDSAVSDIAVVLVSGDLHSCWLNSLALERFGFYEHPTGFLREEEAFEVGSALSRVEPEILDVWIRDGAQEAASRGVVGIVDLEMTWQFDNWHRRMLAGFDLFRVRVGVYPRFLERAISEGLATGQQLAPLLEVGPFKIITDGSLNTRTAYCVEPYPGDGENRGVLNIPTDELIDWIRTASDAGFSPAVHAIGDDANRLALDAFEEIGCGGRIEHAQLITEEDFPRFAALGIVASVQPEHAMDDRDVADAYWAGRNDRTIALRALLDAGVKLLMGSDAPVAPLDPWATISAAVSRSRDGREPWHPEQCITVAEALQASVQSSIAVGEVADIVVTRKNPLDCSGEELRAMRVDATILDGRFTHNEL</sequence>
<dbReference type="SUPFAM" id="SSF51556">
    <property type="entry name" value="Metallo-dependent hydrolases"/>
    <property type="match status" value="1"/>
</dbReference>
<dbReference type="OrthoDB" id="3238066at2"/>
<dbReference type="SUPFAM" id="SSF51338">
    <property type="entry name" value="Composite domain of metallo-dependent hydrolases"/>
    <property type="match status" value="1"/>
</dbReference>
<dbReference type="Gene3D" id="3.20.20.140">
    <property type="entry name" value="Metal-dependent hydrolases"/>
    <property type="match status" value="1"/>
</dbReference>
<proteinExistence type="predicted"/>
<feature type="domain" description="Amidohydrolase 3" evidence="1">
    <location>
        <begin position="50"/>
        <end position="485"/>
    </location>
</feature>
<dbReference type="Gene3D" id="3.10.310.70">
    <property type="match status" value="1"/>
</dbReference>
<organism evidence="2 3">
    <name type="scientific">Rhodoglobus vestalii</name>
    <dbReference type="NCBI Taxonomy" id="193384"/>
    <lineage>
        <taxon>Bacteria</taxon>
        <taxon>Bacillati</taxon>
        <taxon>Actinomycetota</taxon>
        <taxon>Actinomycetes</taxon>
        <taxon>Micrococcales</taxon>
        <taxon>Microbacteriaceae</taxon>
        <taxon>Rhodoglobus</taxon>
    </lineage>
</organism>
<comment type="caution">
    <text evidence="2">The sequence shown here is derived from an EMBL/GenBank/DDBJ whole genome shotgun (WGS) entry which is preliminary data.</text>
</comment>
<dbReference type="InterPro" id="IPR013108">
    <property type="entry name" value="Amidohydro_3"/>
</dbReference>
<dbReference type="CDD" id="cd01300">
    <property type="entry name" value="YtcJ_like"/>
    <property type="match status" value="1"/>
</dbReference>
<protein>
    <recommendedName>
        <fullName evidence="1">Amidohydrolase 3 domain-containing protein</fullName>
    </recommendedName>
</protein>
<dbReference type="PANTHER" id="PTHR22642">
    <property type="entry name" value="IMIDAZOLONEPROPIONASE"/>
    <property type="match status" value="1"/>
</dbReference>
<name>A0A8H2K8U5_9MICO</name>
<dbReference type="RefSeq" id="WP_141991228.1">
    <property type="nucleotide sequence ID" value="NZ_VFRA01000001.1"/>
</dbReference>
<dbReference type="InterPro" id="IPR011059">
    <property type="entry name" value="Metal-dep_hydrolase_composite"/>
</dbReference>
<dbReference type="AlphaFoldDB" id="A0A8H2K8U5"/>
<dbReference type="InterPro" id="IPR033932">
    <property type="entry name" value="YtcJ-like"/>
</dbReference>
<dbReference type="InterPro" id="IPR032466">
    <property type="entry name" value="Metal_Hydrolase"/>
</dbReference>
<dbReference type="EMBL" id="VFRA01000001">
    <property type="protein sequence ID" value="TQO21003.1"/>
    <property type="molecule type" value="Genomic_DNA"/>
</dbReference>
<dbReference type="GO" id="GO:0016810">
    <property type="term" value="F:hydrolase activity, acting on carbon-nitrogen (but not peptide) bonds"/>
    <property type="evidence" value="ECO:0007669"/>
    <property type="project" value="InterPro"/>
</dbReference>
<evidence type="ECO:0000313" key="3">
    <source>
        <dbReference type="Proteomes" id="UP000316560"/>
    </source>
</evidence>
<gene>
    <name evidence="2" type="ORF">FB472_2665</name>
</gene>
<accession>A0A8H2K8U5</accession>
<dbReference type="Proteomes" id="UP000316560">
    <property type="component" value="Unassembled WGS sequence"/>
</dbReference>
<reference evidence="2 3" key="1">
    <citation type="submission" date="2019-06" db="EMBL/GenBank/DDBJ databases">
        <title>Sequencing the genomes of 1000 actinobacteria strains.</title>
        <authorList>
            <person name="Klenk H.-P."/>
        </authorList>
    </citation>
    <scope>NUCLEOTIDE SEQUENCE [LARGE SCALE GENOMIC DNA]</scope>
    <source>
        <strain evidence="2 3">DSM 21947</strain>
    </source>
</reference>
<dbReference type="Gene3D" id="2.30.40.10">
    <property type="entry name" value="Urease, subunit C, domain 1"/>
    <property type="match status" value="1"/>
</dbReference>
<evidence type="ECO:0000259" key="1">
    <source>
        <dbReference type="Pfam" id="PF07969"/>
    </source>
</evidence>
<evidence type="ECO:0000313" key="2">
    <source>
        <dbReference type="EMBL" id="TQO21003.1"/>
    </source>
</evidence>
<dbReference type="PANTHER" id="PTHR22642:SF2">
    <property type="entry name" value="PROTEIN LONG AFTER FAR-RED 3"/>
    <property type="match status" value="1"/>
</dbReference>
<keyword evidence="3" id="KW-1185">Reference proteome</keyword>